<dbReference type="AlphaFoldDB" id="A0A6L7GFJ2"/>
<dbReference type="Pfam" id="PF01066">
    <property type="entry name" value="CDP-OH_P_transf"/>
    <property type="match status" value="1"/>
</dbReference>
<evidence type="ECO:0000313" key="2">
    <source>
        <dbReference type="EMBL" id="MXP13778.1"/>
    </source>
</evidence>
<dbReference type="Gene3D" id="1.20.120.1760">
    <property type="match status" value="1"/>
</dbReference>
<feature type="transmembrane region" description="Helical" evidence="1">
    <location>
        <begin position="42"/>
        <end position="60"/>
    </location>
</feature>
<keyword evidence="1" id="KW-1133">Transmembrane helix</keyword>
<dbReference type="InterPro" id="IPR000462">
    <property type="entry name" value="CDP-OH_P_trans"/>
</dbReference>
<feature type="transmembrane region" description="Helical" evidence="1">
    <location>
        <begin position="168"/>
        <end position="185"/>
    </location>
</feature>
<dbReference type="GO" id="GO:0008654">
    <property type="term" value="P:phospholipid biosynthetic process"/>
    <property type="evidence" value="ECO:0007669"/>
    <property type="project" value="InterPro"/>
</dbReference>
<keyword evidence="1" id="KW-0812">Transmembrane</keyword>
<comment type="caution">
    <text evidence="2">The sequence shown here is derived from an EMBL/GenBank/DDBJ whole genome shotgun (WGS) entry which is preliminary data.</text>
</comment>
<dbReference type="OrthoDB" id="116551at2"/>
<keyword evidence="2" id="KW-0808">Transferase</keyword>
<evidence type="ECO:0000256" key="1">
    <source>
        <dbReference type="SAM" id="Phobius"/>
    </source>
</evidence>
<dbReference type="Proteomes" id="UP000473531">
    <property type="component" value="Unassembled WGS sequence"/>
</dbReference>
<evidence type="ECO:0000313" key="3">
    <source>
        <dbReference type="Proteomes" id="UP000473531"/>
    </source>
</evidence>
<name>A0A6L7GFJ2_9SPHN</name>
<dbReference type="InterPro" id="IPR043130">
    <property type="entry name" value="CDP-OH_PTrfase_TM_dom"/>
</dbReference>
<feature type="transmembrane region" description="Helical" evidence="1">
    <location>
        <begin position="191"/>
        <end position="217"/>
    </location>
</feature>
<feature type="transmembrane region" description="Helical" evidence="1">
    <location>
        <begin position="66"/>
        <end position="84"/>
    </location>
</feature>
<dbReference type="EMBL" id="WTYU01000001">
    <property type="protein sequence ID" value="MXP13778.1"/>
    <property type="molecule type" value="Genomic_DNA"/>
</dbReference>
<proteinExistence type="predicted"/>
<accession>A0A6L7GFJ2</accession>
<organism evidence="2 3">
    <name type="scientific">Allopontixanthobacter confluentis</name>
    <dbReference type="NCBI Taxonomy" id="1849021"/>
    <lineage>
        <taxon>Bacteria</taxon>
        <taxon>Pseudomonadati</taxon>
        <taxon>Pseudomonadota</taxon>
        <taxon>Alphaproteobacteria</taxon>
        <taxon>Sphingomonadales</taxon>
        <taxon>Erythrobacteraceae</taxon>
        <taxon>Allopontixanthobacter</taxon>
    </lineage>
</organism>
<sequence length="232" mass="25296">MSKADSPMTPPVRQQGNVLARHERTLLNWICARLPLWVTPDLLTLFAVISAAIVCLAYGLSNQDPAWLWLAVAGYVGHWFGDSLDGSVARYRKVERPSYGYFIDHSSDGFTTLIMLGGFGLSPYVRIDVALFAVVAYLLLNIHSFLLAKVSGEFPMSHGGMGPTEARLLLIALTLGMYFAGPGWGPTASLSYFDILIVALTLVLLTMFGVGTARAGLKLAAHDKARQRPRPE</sequence>
<dbReference type="GO" id="GO:0016780">
    <property type="term" value="F:phosphotransferase activity, for other substituted phosphate groups"/>
    <property type="evidence" value="ECO:0007669"/>
    <property type="project" value="InterPro"/>
</dbReference>
<gene>
    <name evidence="2" type="ORF">GRI44_03300</name>
</gene>
<feature type="transmembrane region" description="Helical" evidence="1">
    <location>
        <begin position="130"/>
        <end position="148"/>
    </location>
</feature>
<keyword evidence="3" id="KW-1185">Reference proteome</keyword>
<keyword evidence="1" id="KW-0472">Membrane</keyword>
<dbReference type="RefSeq" id="WP_160600021.1">
    <property type="nucleotide sequence ID" value="NZ_WTYU01000001.1"/>
</dbReference>
<protein>
    <submittedName>
        <fullName evidence="2">CDP-alcohol phosphatidyltransferase family protein</fullName>
    </submittedName>
</protein>
<dbReference type="GO" id="GO:0016020">
    <property type="term" value="C:membrane"/>
    <property type="evidence" value="ECO:0007669"/>
    <property type="project" value="InterPro"/>
</dbReference>
<reference evidence="2 3" key="1">
    <citation type="submission" date="2019-12" db="EMBL/GenBank/DDBJ databases">
        <title>Genomic-based taxomic classification of the family Erythrobacteraceae.</title>
        <authorList>
            <person name="Xu L."/>
        </authorList>
    </citation>
    <scope>NUCLEOTIDE SEQUENCE [LARGE SCALE GENOMIC DNA]</scope>
    <source>
        <strain evidence="2 3">KCTC 52259</strain>
    </source>
</reference>